<evidence type="ECO:0000256" key="7">
    <source>
        <dbReference type="ARBA" id="ARBA00023136"/>
    </source>
</evidence>
<feature type="transmembrane region" description="Helical" evidence="8">
    <location>
        <begin position="78"/>
        <end position="96"/>
    </location>
</feature>
<evidence type="ECO:0000256" key="2">
    <source>
        <dbReference type="ARBA" id="ARBA00007998"/>
    </source>
</evidence>
<comment type="similarity">
    <text evidence="2">Belongs to the amino acid-polyamine-organocation (APC) superfamily. Spore germination protein (SGP) (TC 2.A.3.9) family.</text>
</comment>
<organism evidence="9 10">
    <name type="scientific">Clostridium weizhouense</name>
    <dbReference type="NCBI Taxonomy" id="2859781"/>
    <lineage>
        <taxon>Bacteria</taxon>
        <taxon>Bacillati</taxon>
        <taxon>Bacillota</taxon>
        <taxon>Clostridia</taxon>
        <taxon>Eubacteriales</taxon>
        <taxon>Clostridiaceae</taxon>
        <taxon>Clostridium</taxon>
    </lineage>
</organism>
<accession>A0ABS7AQ70</accession>
<feature type="transmembrane region" description="Helical" evidence="8">
    <location>
        <begin position="38"/>
        <end position="57"/>
    </location>
</feature>
<evidence type="ECO:0000256" key="6">
    <source>
        <dbReference type="ARBA" id="ARBA00022989"/>
    </source>
</evidence>
<comment type="caution">
    <text evidence="9">The sequence shown here is derived from an EMBL/GenBank/DDBJ whole genome shotgun (WGS) entry which is preliminary data.</text>
</comment>
<evidence type="ECO:0000256" key="3">
    <source>
        <dbReference type="ARBA" id="ARBA00022448"/>
    </source>
</evidence>
<evidence type="ECO:0000313" key="10">
    <source>
        <dbReference type="Proteomes" id="UP001519921"/>
    </source>
</evidence>
<feature type="transmembrane region" description="Helical" evidence="8">
    <location>
        <begin position="108"/>
        <end position="131"/>
    </location>
</feature>
<dbReference type="Proteomes" id="UP001519921">
    <property type="component" value="Unassembled WGS sequence"/>
</dbReference>
<keyword evidence="4" id="KW-0309">Germination</keyword>
<feature type="transmembrane region" description="Helical" evidence="8">
    <location>
        <begin position="301"/>
        <end position="318"/>
    </location>
</feature>
<keyword evidence="3" id="KW-0813">Transport</keyword>
<evidence type="ECO:0000256" key="4">
    <source>
        <dbReference type="ARBA" id="ARBA00022544"/>
    </source>
</evidence>
<dbReference type="EMBL" id="JAHXPT010000009">
    <property type="protein sequence ID" value="MBW6410815.1"/>
    <property type="molecule type" value="Genomic_DNA"/>
</dbReference>
<sequence length="361" mass="42025">MKKDLSSKHFIFFILASTLISLRTYCSLFIKYGKQDTWIYLLISLLIMILFFYFIINSSIKMQNLNITDLSSSYMSKFLSKLFIFLFAIGLFLTSIESASTESNFVYTSFFLEAPVWCCVLLFLIPTFYVLTRKFSSILIFIIVGFSFLLVNDVILGVLVEPYKNYSYILPILHDALNWDSLKCIILLIGSLSSISITIPYLMLLNNKDKLKKHSLNGTIICSVILLFSIIGVIASLGVERSANIFYSGFIQSQRVKTLEFVEFGQLFYIFRIIISFFIKYILCSYGIYLLYRNKIKNKKIYFSLFTIVVFIISYIISNNNYILFNSLRYFQLISLILLLIVPLLGYIIMYTQYKKIQRKN</sequence>
<evidence type="ECO:0000256" key="8">
    <source>
        <dbReference type="SAM" id="Phobius"/>
    </source>
</evidence>
<proteinExistence type="inferred from homology"/>
<evidence type="ECO:0000256" key="1">
    <source>
        <dbReference type="ARBA" id="ARBA00004141"/>
    </source>
</evidence>
<comment type="subcellular location">
    <subcellularLocation>
        <location evidence="1">Membrane</location>
        <topology evidence="1">Multi-pass membrane protein</topology>
    </subcellularLocation>
</comment>
<keyword evidence="10" id="KW-1185">Reference proteome</keyword>
<dbReference type="RefSeq" id="WP_219780274.1">
    <property type="nucleotide sequence ID" value="NZ_JAHXPT010000009.1"/>
</dbReference>
<feature type="transmembrane region" description="Helical" evidence="8">
    <location>
        <begin position="216"/>
        <end position="239"/>
    </location>
</feature>
<feature type="transmembrane region" description="Helical" evidence="8">
    <location>
        <begin position="267"/>
        <end position="289"/>
    </location>
</feature>
<dbReference type="Pfam" id="PF03845">
    <property type="entry name" value="Spore_permease"/>
    <property type="match status" value="1"/>
</dbReference>
<evidence type="ECO:0000256" key="5">
    <source>
        <dbReference type="ARBA" id="ARBA00022692"/>
    </source>
</evidence>
<dbReference type="PANTHER" id="PTHR34975:SF2">
    <property type="entry name" value="SPORE GERMINATION PROTEIN A2"/>
    <property type="match status" value="1"/>
</dbReference>
<name>A0ABS7AQ70_9CLOT</name>
<evidence type="ECO:0000313" key="9">
    <source>
        <dbReference type="EMBL" id="MBW6410815.1"/>
    </source>
</evidence>
<reference evidence="9 10" key="1">
    <citation type="submission" date="2021-07" db="EMBL/GenBank/DDBJ databases">
        <title>Clostridium weizhouense sp. nov., an anaerobic bacterium isolated from activated sludge of Petroleum wastewater.</title>
        <authorList>
            <person name="Li Q."/>
        </authorList>
    </citation>
    <scope>NUCLEOTIDE SEQUENCE [LARGE SCALE GENOMIC DNA]</scope>
    <source>
        <strain evidence="9 10">YB-6</strain>
    </source>
</reference>
<keyword evidence="5 8" id="KW-0812">Transmembrane</keyword>
<dbReference type="PANTHER" id="PTHR34975">
    <property type="entry name" value="SPORE GERMINATION PROTEIN A2"/>
    <property type="match status" value="1"/>
</dbReference>
<dbReference type="InterPro" id="IPR004761">
    <property type="entry name" value="Spore_GerAB"/>
</dbReference>
<keyword evidence="6 8" id="KW-1133">Transmembrane helix</keyword>
<gene>
    <name evidence="9" type="ORF">KYD98_11990</name>
</gene>
<feature type="transmembrane region" description="Helical" evidence="8">
    <location>
        <begin position="138"/>
        <end position="160"/>
    </location>
</feature>
<keyword evidence="7 8" id="KW-0472">Membrane</keyword>
<feature type="transmembrane region" description="Helical" evidence="8">
    <location>
        <begin position="330"/>
        <end position="350"/>
    </location>
</feature>
<protein>
    <submittedName>
        <fullName evidence="9">GerAB/ArcD/ProY family transporter</fullName>
    </submittedName>
</protein>
<feature type="transmembrane region" description="Helical" evidence="8">
    <location>
        <begin position="185"/>
        <end position="204"/>
    </location>
</feature>